<accession>A0A0G0QRE3</accession>
<sequence>MSEEKRFHVIRVSEDYKFVLVVYSITGKPPWDLKNSNSERPEDLTYYCCDYINKVFKPCSESAALQAFSGIADGMGHAKLPPEPFTTLEEIVAWRDDLKSKFTIEYLEHLERLSNTTSEKES</sequence>
<dbReference type="EMBL" id="LBWG01000011">
    <property type="protein sequence ID" value="KKR04177.1"/>
    <property type="molecule type" value="Genomic_DNA"/>
</dbReference>
<reference evidence="1 2" key="1">
    <citation type="journal article" date="2015" name="Nature">
        <title>rRNA introns, odd ribosomes, and small enigmatic genomes across a large radiation of phyla.</title>
        <authorList>
            <person name="Brown C.T."/>
            <person name="Hug L.A."/>
            <person name="Thomas B.C."/>
            <person name="Sharon I."/>
            <person name="Castelle C.J."/>
            <person name="Singh A."/>
            <person name="Wilkins M.J."/>
            <person name="Williams K.H."/>
            <person name="Banfield J.F."/>
        </authorList>
    </citation>
    <scope>NUCLEOTIDE SEQUENCE [LARGE SCALE GENOMIC DNA]</scope>
</reference>
<name>A0A0G0QRE3_9BACT</name>
<comment type="caution">
    <text evidence="1">The sequence shown here is derived from an EMBL/GenBank/DDBJ whole genome shotgun (WGS) entry which is preliminary data.</text>
</comment>
<organism evidence="1 2">
    <name type="scientific">Candidatus Uhrbacteria bacterium GW2011_GWF2_39_13</name>
    <dbReference type="NCBI Taxonomy" id="1618995"/>
    <lineage>
        <taxon>Bacteria</taxon>
        <taxon>Candidatus Uhriibacteriota</taxon>
    </lineage>
</organism>
<gene>
    <name evidence="1" type="ORF">UT30_C0011G0023</name>
</gene>
<evidence type="ECO:0000313" key="1">
    <source>
        <dbReference type="EMBL" id="KKR04177.1"/>
    </source>
</evidence>
<protein>
    <submittedName>
        <fullName evidence="1">Uncharacterized protein</fullName>
    </submittedName>
</protein>
<dbReference type="Proteomes" id="UP000033935">
    <property type="component" value="Unassembled WGS sequence"/>
</dbReference>
<proteinExistence type="predicted"/>
<evidence type="ECO:0000313" key="2">
    <source>
        <dbReference type="Proteomes" id="UP000033935"/>
    </source>
</evidence>
<dbReference type="AlphaFoldDB" id="A0A0G0QRE3"/>